<dbReference type="InterPro" id="IPR045584">
    <property type="entry name" value="Pilin-like"/>
</dbReference>
<dbReference type="AlphaFoldDB" id="A0A0B8QH98"/>
<sequence>MNYYQIIFDNNFVSPNGNSELSRSNRIGSPLYLFQRASSMKKHNHGFTLVELVVVIVVLGILAVTALPKYLNLQRDARVAAVHGAGAALNDAAKLAYSKAAIDGVEILKRSQPNNRPEVPFSKTNLGELELKYGYPEAHGENGGIGIIQLTEFGGVIPESGASDDADWDICYVANDGDCFPTGRGGNTEVRVGFGILENPDRLCRASYIEPDDDLPFANQYQIIIETQDC</sequence>
<evidence type="ECO:0000313" key="2">
    <source>
        <dbReference type="Proteomes" id="UP000031666"/>
    </source>
</evidence>
<reference evidence="1 2" key="2">
    <citation type="submission" date="2015-01" db="EMBL/GenBank/DDBJ databases">
        <authorList>
            <consortium name="NBRP consortium"/>
            <person name="Sawabe T."/>
            <person name="Meirelles P."/>
            <person name="Feng G."/>
            <person name="Sayaka M."/>
            <person name="Hattori M."/>
            <person name="Ohkuma M."/>
        </authorList>
    </citation>
    <scope>NUCLEOTIDE SEQUENCE [LARGE SCALE GENOMIC DNA]</scope>
    <source>
        <strain evidence="2">JCM 19241</strain>
    </source>
</reference>
<dbReference type="EMBL" id="BBSC01000003">
    <property type="protein sequence ID" value="GAM74593.1"/>
    <property type="molecule type" value="Genomic_DNA"/>
</dbReference>
<dbReference type="PROSITE" id="PS00409">
    <property type="entry name" value="PROKAR_NTER_METHYL"/>
    <property type="match status" value="1"/>
</dbReference>
<dbReference type="STRING" id="1481914.JCM19241_936"/>
<dbReference type="SUPFAM" id="SSF54523">
    <property type="entry name" value="Pili subunits"/>
    <property type="match status" value="1"/>
</dbReference>
<dbReference type="PANTHER" id="PTHR30093:SF7">
    <property type="entry name" value="MSHA MAJOR PILIN SUBUNIT MSHA"/>
    <property type="match status" value="1"/>
</dbReference>
<reference evidence="1 2" key="1">
    <citation type="submission" date="2015-01" db="EMBL/GenBank/DDBJ databases">
        <title>Vibrio sp. C94 JCM 19241 whole genome shotgun sequence.</title>
        <authorList>
            <person name="Sawabe T."/>
            <person name="Meirelles P."/>
            <person name="Feng G."/>
            <person name="Sayaka M."/>
            <person name="Hattori M."/>
            <person name="Ohkuma M."/>
        </authorList>
    </citation>
    <scope>NUCLEOTIDE SEQUENCE [LARGE SCALE GENOMIC DNA]</scope>
    <source>
        <strain evidence="2">JCM 19241</strain>
    </source>
</reference>
<accession>A0A0B8QH98</accession>
<organism evidence="1 2">
    <name type="scientific">Vibrio ishigakensis</name>
    <dbReference type="NCBI Taxonomy" id="1481914"/>
    <lineage>
        <taxon>Bacteria</taxon>
        <taxon>Pseudomonadati</taxon>
        <taxon>Pseudomonadota</taxon>
        <taxon>Gammaproteobacteria</taxon>
        <taxon>Vibrionales</taxon>
        <taxon>Vibrionaceae</taxon>
        <taxon>Vibrio</taxon>
    </lineage>
</organism>
<dbReference type="InterPro" id="IPR012902">
    <property type="entry name" value="N_methyl_site"/>
</dbReference>
<dbReference type="Gene3D" id="3.30.700.10">
    <property type="entry name" value="Glycoprotein, Type 4 Pilin"/>
    <property type="match status" value="1"/>
</dbReference>
<dbReference type="NCBIfam" id="TIGR02532">
    <property type="entry name" value="IV_pilin_GFxxxE"/>
    <property type="match status" value="1"/>
</dbReference>
<dbReference type="PANTHER" id="PTHR30093">
    <property type="entry name" value="GENERAL SECRETION PATHWAY PROTEIN G"/>
    <property type="match status" value="1"/>
</dbReference>
<dbReference type="Proteomes" id="UP000031666">
    <property type="component" value="Unassembled WGS sequence"/>
</dbReference>
<gene>
    <name evidence="1" type="ORF">JCM19241_936</name>
</gene>
<comment type="caution">
    <text evidence="1">The sequence shown here is derived from an EMBL/GenBank/DDBJ whole genome shotgun (WGS) entry which is preliminary data.</text>
</comment>
<proteinExistence type="predicted"/>
<protein>
    <submittedName>
        <fullName evidence="1">MSHA pilin protein mshA</fullName>
    </submittedName>
</protein>
<dbReference type="Pfam" id="PF07963">
    <property type="entry name" value="N_methyl"/>
    <property type="match status" value="1"/>
</dbReference>
<evidence type="ECO:0000313" key="1">
    <source>
        <dbReference type="EMBL" id="GAM74593.1"/>
    </source>
</evidence>
<name>A0A0B8QH98_9VIBR</name>